<gene>
    <name evidence="1" type="ORF">A4R26_33740</name>
</gene>
<evidence type="ECO:0000313" key="2">
    <source>
        <dbReference type="Proteomes" id="UP000192276"/>
    </source>
</evidence>
<name>A0A1V9G0P6_9BACT</name>
<dbReference type="AlphaFoldDB" id="A0A1V9G0P6"/>
<reference evidence="2" key="1">
    <citation type="submission" date="2016-04" db="EMBL/GenBank/DDBJ databases">
        <authorList>
            <person name="Chen L."/>
            <person name="Zhuang W."/>
            <person name="Wang G."/>
        </authorList>
    </citation>
    <scope>NUCLEOTIDE SEQUENCE [LARGE SCALE GENOMIC DNA]</scope>
    <source>
        <strain evidence="2">208</strain>
    </source>
</reference>
<dbReference type="RefSeq" id="WP_081163642.1">
    <property type="nucleotide sequence ID" value="NZ_LWBP01000090.1"/>
</dbReference>
<keyword evidence="2" id="KW-1185">Reference proteome</keyword>
<organism evidence="1 2">
    <name type="scientific">Niastella populi</name>
    <dbReference type="NCBI Taxonomy" id="550983"/>
    <lineage>
        <taxon>Bacteria</taxon>
        <taxon>Pseudomonadati</taxon>
        <taxon>Bacteroidota</taxon>
        <taxon>Chitinophagia</taxon>
        <taxon>Chitinophagales</taxon>
        <taxon>Chitinophagaceae</taxon>
        <taxon>Niastella</taxon>
    </lineage>
</organism>
<sequence length="107" mass="11052">MKENLNNVDDFARLTKSAVGLSKVSNAASKLATGAGVAGIGITVIDGLTSEKGWQNHHTADVLIGTAQTLLLGSGPVGWGIGLTYFVADFIVTSSTGKSITENLFDK</sequence>
<evidence type="ECO:0000313" key="1">
    <source>
        <dbReference type="EMBL" id="OQP64205.1"/>
    </source>
</evidence>
<dbReference type="Proteomes" id="UP000192276">
    <property type="component" value="Unassembled WGS sequence"/>
</dbReference>
<proteinExistence type="predicted"/>
<comment type="caution">
    <text evidence="1">The sequence shown here is derived from an EMBL/GenBank/DDBJ whole genome shotgun (WGS) entry which is preliminary data.</text>
</comment>
<accession>A0A1V9G0P6</accession>
<dbReference type="EMBL" id="LWBP01000090">
    <property type="protein sequence ID" value="OQP64205.1"/>
    <property type="molecule type" value="Genomic_DNA"/>
</dbReference>
<protein>
    <submittedName>
        <fullName evidence="1">Uncharacterized protein</fullName>
    </submittedName>
</protein>
<dbReference type="STRING" id="550983.A4R26_33740"/>